<protein>
    <submittedName>
        <fullName evidence="1">Uncharacterized protein</fullName>
    </submittedName>
</protein>
<dbReference type="AlphaFoldDB" id="A0AA38YWC3"/>
<keyword evidence="2" id="KW-1185">Reference proteome</keyword>
<dbReference type="EMBL" id="JARBHA010000017">
    <property type="protein sequence ID" value="KAJ9677901.1"/>
    <property type="molecule type" value="Genomic_DNA"/>
</dbReference>
<accession>A0AA38YWC3</accession>
<organism evidence="1 2">
    <name type="scientific">Vitis rotundifolia</name>
    <name type="common">Muscadine grape</name>
    <dbReference type="NCBI Taxonomy" id="103349"/>
    <lineage>
        <taxon>Eukaryota</taxon>
        <taxon>Viridiplantae</taxon>
        <taxon>Streptophyta</taxon>
        <taxon>Embryophyta</taxon>
        <taxon>Tracheophyta</taxon>
        <taxon>Spermatophyta</taxon>
        <taxon>Magnoliopsida</taxon>
        <taxon>eudicotyledons</taxon>
        <taxon>Gunneridae</taxon>
        <taxon>Pentapetalae</taxon>
        <taxon>rosids</taxon>
        <taxon>Vitales</taxon>
        <taxon>Vitaceae</taxon>
        <taxon>Viteae</taxon>
        <taxon>Vitis</taxon>
    </lineage>
</organism>
<sequence>MVDDSPVIAEDVVSTTSLGRGSISKPGFGNETKFHGSHYPQESWNLVHRVPQSSQYNRNAQGRGKNFNAPFLEVEYRIQLPRRFLLLLVIFQMLMRNFIDSLHGFFSNGYVQAGMIDLFAKLCSFEDALRVFQDVLCENVLMLHLRNLSLKKSLKDVAIENEFEKRLLVGVIPSVTIIEVTSDDIRGLERVDDASKGPNTLDNISTTLKFTAIICLEENFLD</sequence>
<gene>
    <name evidence="1" type="ORF">PVL29_022713</name>
</gene>
<reference evidence="1 2" key="1">
    <citation type="journal article" date="2023" name="BMC Biotechnol.">
        <title>Vitis rotundifolia cv Carlos genome sequencing.</title>
        <authorList>
            <person name="Huff M."/>
            <person name="Hulse-Kemp A."/>
            <person name="Scheffler B."/>
            <person name="Youngblood R."/>
            <person name="Simpson S."/>
            <person name="Babiker E."/>
            <person name="Staton M."/>
        </authorList>
    </citation>
    <scope>NUCLEOTIDE SEQUENCE [LARGE SCALE GENOMIC DNA]</scope>
    <source>
        <tissue evidence="1">Leaf</tissue>
    </source>
</reference>
<comment type="caution">
    <text evidence="1">The sequence shown here is derived from an EMBL/GenBank/DDBJ whole genome shotgun (WGS) entry which is preliminary data.</text>
</comment>
<evidence type="ECO:0000313" key="1">
    <source>
        <dbReference type="EMBL" id="KAJ9677901.1"/>
    </source>
</evidence>
<name>A0AA38YWC3_VITRO</name>
<evidence type="ECO:0000313" key="2">
    <source>
        <dbReference type="Proteomes" id="UP001168098"/>
    </source>
</evidence>
<proteinExistence type="predicted"/>
<dbReference type="Proteomes" id="UP001168098">
    <property type="component" value="Unassembled WGS sequence"/>
</dbReference>